<gene>
    <name evidence="1" type="ORF">L9F63_002710</name>
</gene>
<protein>
    <submittedName>
        <fullName evidence="1">Uncharacterized protein</fullName>
    </submittedName>
</protein>
<reference evidence="1" key="2">
    <citation type="submission" date="2023-05" db="EMBL/GenBank/DDBJ databases">
        <authorList>
            <person name="Fouks B."/>
        </authorList>
    </citation>
    <scope>NUCLEOTIDE SEQUENCE</scope>
    <source>
        <strain evidence="1">Stay&amp;Tobe</strain>
        <tissue evidence="1">Testes</tissue>
    </source>
</reference>
<name>A0AAD8ED73_DIPPU</name>
<accession>A0AAD8ED73</accession>
<sequence length="125" mass="14796">SIEYCVAMFCVGNRVRFYSRSSIVWRCFALEIVSLFIVDRVLFIVEYCVAMFCVGNRVRFYSRSSISSIVWRCFALEIVRVLCDDVLRWKSFDSRRNWRMPGPLLYPSTLIFMSIHDIESQDAQH</sequence>
<comment type="caution">
    <text evidence="1">The sequence shown here is derived from an EMBL/GenBank/DDBJ whole genome shotgun (WGS) entry which is preliminary data.</text>
</comment>
<organism evidence="1 2">
    <name type="scientific">Diploptera punctata</name>
    <name type="common">Pacific beetle cockroach</name>
    <dbReference type="NCBI Taxonomy" id="6984"/>
    <lineage>
        <taxon>Eukaryota</taxon>
        <taxon>Metazoa</taxon>
        <taxon>Ecdysozoa</taxon>
        <taxon>Arthropoda</taxon>
        <taxon>Hexapoda</taxon>
        <taxon>Insecta</taxon>
        <taxon>Pterygota</taxon>
        <taxon>Neoptera</taxon>
        <taxon>Polyneoptera</taxon>
        <taxon>Dictyoptera</taxon>
        <taxon>Blattodea</taxon>
        <taxon>Blaberoidea</taxon>
        <taxon>Blaberidae</taxon>
        <taxon>Diplopterinae</taxon>
        <taxon>Diploptera</taxon>
    </lineage>
</organism>
<dbReference type="EMBL" id="JASPKZ010007266">
    <property type="protein sequence ID" value="KAJ9585509.1"/>
    <property type="molecule type" value="Genomic_DNA"/>
</dbReference>
<dbReference type="AlphaFoldDB" id="A0AAD8ED73"/>
<dbReference type="Proteomes" id="UP001233999">
    <property type="component" value="Unassembled WGS sequence"/>
</dbReference>
<feature type="non-terminal residue" evidence="1">
    <location>
        <position position="1"/>
    </location>
</feature>
<feature type="non-terminal residue" evidence="1">
    <location>
        <position position="125"/>
    </location>
</feature>
<evidence type="ECO:0000313" key="1">
    <source>
        <dbReference type="EMBL" id="KAJ9585509.1"/>
    </source>
</evidence>
<evidence type="ECO:0000313" key="2">
    <source>
        <dbReference type="Proteomes" id="UP001233999"/>
    </source>
</evidence>
<keyword evidence="2" id="KW-1185">Reference proteome</keyword>
<proteinExistence type="predicted"/>
<reference evidence="1" key="1">
    <citation type="journal article" date="2023" name="IScience">
        <title>Live-bearing cockroach genome reveals convergent evolutionary mechanisms linked to viviparity in insects and beyond.</title>
        <authorList>
            <person name="Fouks B."/>
            <person name="Harrison M.C."/>
            <person name="Mikhailova A.A."/>
            <person name="Marchal E."/>
            <person name="English S."/>
            <person name="Carruthers M."/>
            <person name="Jennings E.C."/>
            <person name="Chiamaka E.L."/>
            <person name="Frigard R.A."/>
            <person name="Pippel M."/>
            <person name="Attardo G.M."/>
            <person name="Benoit J.B."/>
            <person name="Bornberg-Bauer E."/>
            <person name="Tobe S.S."/>
        </authorList>
    </citation>
    <scope>NUCLEOTIDE SEQUENCE</scope>
    <source>
        <strain evidence="1">Stay&amp;Tobe</strain>
    </source>
</reference>